<dbReference type="GO" id="GO:0005886">
    <property type="term" value="C:plasma membrane"/>
    <property type="evidence" value="ECO:0007669"/>
    <property type="project" value="TreeGrafter"/>
</dbReference>
<comment type="similarity">
    <text evidence="1">Belongs to the SEC3 family.</text>
</comment>
<organism evidence="7 8">
    <name type="scientific">Zygosaccharomyces mellis</name>
    <dbReference type="NCBI Taxonomy" id="42258"/>
    <lineage>
        <taxon>Eukaryota</taxon>
        <taxon>Fungi</taxon>
        <taxon>Dikarya</taxon>
        <taxon>Ascomycota</taxon>
        <taxon>Saccharomycotina</taxon>
        <taxon>Saccharomycetes</taxon>
        <taxon>Saccharomycetales</taxon>
        <taxon>Saccharomycetaceae</taxon>
        <taxon>Zygosaccharomyces</taxon>
    </lineage>
</organism>
<evidence type="ECO:0000256" key="1">
    <source>
        <dbReference type="ARBA" id="ARBA00006518"/>
    </source>
</evidence>
<dbReference type="Pfam" id="PF09763">
    <property type="entry name" value="Sec3_CC"/>
    <property type="match status" value="1"/>
</dbReference>
<feature type="region of interest" description="Disordered" evidence="5">
    <location>
        <begin position="351"/>
        <end position="370"/>
    </location>
</feature>
<feature type="compositionally biased region" description="Low complexity" evidence="5">
    <location>
        <begin position="376"/>
        <end position="386"/>
    </location>
</feature>
<feature type="region of interest" description="Disordered" evidence="5">
    <location>
        <begin position="1"/>
        <end position="78"/>
    </location>
</feature>
<keyword evidence="2" id="KW-0813">Transport</keyword>
<evidence type="ECO:0000259" key="6">
    <source>
        <dbReference type="SMART" id="SM01313"/>
    </source>
</evidence>
<feature type="compositionally biased region" description="Basic and acidic residues" evidence="5">
    <location>
        <begin position="563"/>
        <end position="577"/>
    </location>
</feature>
<protein>
    <recommendedName>
        <fullName evidence="6">Exocyst complex component Sec3 PIP2-binding N-terminal domain-containing protein</fullName>
    </recommendedName>
</protein>
<feature type="compositionally biased region" description="Polar residues" evidence="5">
    <location>
        <begin position="56"/>
        <end position="78"/>
    </location>
</feature>
<dbReference type="GO" id="GO:0006887">
    <property type="term" value="P:exocytosis"/>
    <property type="evidence" value="ECO:0007669"/>
    <property type="project" value="UniProtKB-KW"/>
</dbReference>
<keyword evidence="8" id="KW-1185">Reference proteome</keyword>
<dbReference type="SMART" id="SM01313">
    <property type="entry name" value="Sec3-PIP2_bind"/>
    <property type="match status" value="1"/>
</dbReference>
<evidence type="ECO:0000256" key="2">
    <source>
        <dbReference type="ARBA" id="ARBA00022448"/>
    </source>
</evidence>
<feature type="compositionally biased region" description="Low complexity" evidence="5">
    <location>
        <begin position="354"/>
        <end position="369"/>
    </location>
</feature>
<evidence type="ECO:0000256" key="5">
    <source>
        <dbReference type="SAM" id="MobiDB-lite"/>
    </source>
</evidence>
<feature type="region of interest" description="Disordered" evidence="5">
    <location>
        <begin position="562"/>
        <end position="581"/>
    </location>
</feature>
<feature type="compositionally biased region" description="Polar residues" evidence="5">
    <location>
        <begin position="492"/>
        <end position="515"/>
    </location>
</feature>
<dbReference type="GO" id="GO:0000145">
    <property type="term" value="C:exocyst"/>
    <property type="evidence" value="ECO:0007669"/>
    <property type="project" value="InterPro"/>
</dbReference>
<accession>A0A4C2E5L4</accession>
<sequence>MKSARSPFKKKSHSRDNSIEEKGFFHRRSASGSNIPSAQHSRHASNGGLNMGPPVSGNNVTAHKRTASNTSRSSQNSNFLAEQYERDRKGILASCFTNDNKSAGPPNSYITHVRIIEDARYPSSRPALDSKLENKKKRILILSSRANNPKAVELHKGRENADGRFQIGRTWSLKELASIERDVEVNEGFTLTMSKKYYWETNSAKERVVFIKSLVNTYMQAFDGHVPELINWDLSMFYLDERAYQRAVIRNKNVPYVRPTVTPSTGSASGSSGGKGSPGLPLGTLNTRITNPDPALPSPKSPARAQPISPSVNDQFGQNRQVPGMRPSPNVSGYSNSPTISNNSNNLYDQHYEQQQQQQRQAAVQQRMWQQEHDQQQQQVRQAHQAWKSHQVQKEQQARREQALRQQDLTLQEEQNRQHMAMQAQFEREALQAQEAATESDPFYPHPVAQGSRDFLPASSSRDLSNKNSFVGMGSAHDSPNLSGNPPLNSPQQLQSKQVQNATSEIPQVRQNSVRHGSPVSMDLNHEISDVPRKSSTSQKKQENLLEDLNNALAVPSANSLFSDDRSRVSEDKDRSEQLYNEIPSKEDISSLGIPPFSIPQTEPLNTKSTSTTEVVNVDNVVDDLNSSSFDAHQDNSNDLSFERGDEASFSTNLVPNPPHVYHEVSTIQEEAPVVNGHKKSAITAGAIDESPEEQKRDMKKDAAYIEDEELLGILTDINWEMGDAADDLIEKLDLKMAETAYSLNNGLLSLENLGPSLLPYEKQVDEVCDKMNPVFSLFLMEMGNVAEDIEYIESQKNGLQIESANKKNLWSTLTELMNTVSLDDATLNELLNSPVSEKTLFRMESQLKSLFRALKAISGENEEEKYDLGNMQALKERRETYEKVTGVFLKRLVDALSGMFVNIYKDKTTEDHLTSFLNRLLVFSSLTLFCKDVDQESYNIILDKWITSIQTVYNHICERMISNLRRYKLDRREQPAVANENALGSLLIQWENYKKTRTLSEVIPTSAKSVAHLKNTLESLGKLCICCQNFIDSFFHLSSGLDFEEYLEQYEDPNMRIVPLYSIKPMQSDRESALKEVNLVSRIFRPNVTKMNTYFTTILRVDCSRAPAIMLFLEEKLKSLESSNQEFLLTAMAQMLDQVKQLWSEYIEDEVVHLERAVINMSSRSLSPSVLGFVLFVKSSHDYISYAQSQTELKSIQSLESIKIFESDSSKLGNAIIKLLSRKDGGASMIEGVRGAAAEASGTDRIVTLLLNCYWLIEVLSMLNVRGSFDSTIQSAKKIFDSEKEVYAAFLLRDAMPKLTSFVHGASSLVGTSSQGGGANLSKSAAYSRQNLDNILVGYTSAEIDILVKRLYQQMIRHLSHESNDLMKGTLGDRLWSSIQGQTVSLYLKLYTLIEKHYKGALVRFTKNDVITAFERYKE</sequence>
<feature type="compositionally biased region" description="Basic and acidic residues" evidence="5">
    <location>
        <begin position="392"/>
        <end position="403"/>
    </location>
</feature>
<dbReference type="OrthoDB" id="27109at2759"/>
<dbReference type="Gene3D" id="2.30.29.90">
    <property type="match status" value="1"/>
</dbReference>
<feature type="region of interest" description="Disordered" evidence="5">
    <location>
        <begin position="375"/>
        <end position="403"/>
    </location>
</feature>
<feature type="compositionally biased region" description="Basic and acidic residues" evidence="5">
    <location>
        <begin position="524"/>
        <end position="533"/>
    </location>
</feature>
<dbReference type="GO" id="GO:0005546">
    <property type="term" value="F:phosphatidylinositol-4,5-bisphosphate binding"/>
    <property type="evidence" value="ECO:0007669"/>
    <property type="project" value="TreeGrafter"/>
</dbReference>
<dbReference type="Pfam" id="PF20654">
    <property type="entry name" value="Sec3_C-term"/>
    <property type="match status" value="1"/>
</dbReference>
<dbReference type="GO" id="GO:0006893">
    <property type="term" value="P:Golgi to plasma membrane transport"/>
    <property type="evidence" value="ECO:0007669"/>
    <property type="project" value="TreeGrafter"/>
</dbReference>
<feature type="compositionally biased region" description="Basic and acidic residues" evidence="5">
    <location>
        <begin position="14"/>
        <end position="24"/>
    </location>
</feature>
<feature type="compositionally biased region" description="Polar residues" evidence="5">
    <location>
        <begin position="30"/>
        <end position="39"/>
    </location>
</feature>
<proteinExistence type="inferred from homology"/>
<feature type="region of interest" description="Disordered" evidence="5">
    <location>
        <begin position="430"/>
        <end position="541"/>
    </location>
</feature>
<comment type="caution">
    <text evidence="7">The sequence shown here is derived from an EMBL/GenBank/DDBJ whole genome shotgun (WGS) entry which is preliminary data.</text>
</comment>
<feature type="region of interest" description="Disordered" evidence="5">
    <location>
        <begin position="257"/>
        <end position="346"/>
    </location>
</feature>
<evidence type="ECO:0000313" key="8">
    <source>
        <dbReference type="Proteomes" id="UP000301737"/>
    </source>
</evidence>
<dbReference type="EMBL" id="BIMX01000010">
    <property type="protein sequence ID" value="GCE99470.1"/>
    <property type="molecule type" value="Genomic_DNA"/>
</dbReference>
<dbReference type="Pfam" id="PF15277">
    <property type="entry name" value="Sec3-PIP2_bind"/>
    <property type="match status" value="1"/>
</dbReference>
<evidence type="ECO:0000256" key="4">
    <source>
        <dbReference type="ARBA" id="ARBA00023054"/>
    </source>
</evidence>
<reference evidence="7 8" key="1">
    <citation type="submission" date="2019-01" db="EMBL/GenBank/DDBJ databases">
        <title>Draft Genome Sequencing of Zygosaccharomyces mellis Ca-7.</title>
        <authorList>
            <person name="Shiwa Y."/>
            <person name="Kanesaki Y."/>
            <person name="Ishige T."/>
            <person name="Mura K."/>
            <person name="Hori T."/>
            <person name="Tamura T."/>
        </authorList>
    </citation>
    <scope>NUCLEOTIDE SEQUENCE [LARGE SCALE GENOMIC DNA]</scope>
    <source>
        <strain evidence="7 8">Ca-7</strain>
    </source>
</reference>
<evidence type="ECO:0000313" key="7">
    <source>
        <dbReference type="EMBL" id="GCE99470.1"/>
    </source>
</evidence>
<dbReference type="Proteomes" id="UP000301737">
    <property type="component" value="Unassembled WGS sequence"/>
</dbReference>
<dbReference type="InterPro" id="IPR019160">
    <property type="entry name" value="Sec3_CC"/>
</dbReference>
<feature type="domain" description="Exocyst complex component Sec3 PIP2-binding N-terminal" evidence="6">
    <location>
        <begin position="133"/>
        <end position="221"/>
    </location>
</feature>
<name>A0A4C2E5L4_9SACH</name>
<dbReference type="InterPro" id="IPR048628">
    <property type="entry name" value="Sec3_C"/>
</dbReference>
<dbReference type="PANTHER" id="PTHR16092">
    <property type="entry name" value="SEC3/SYNTAXIN-RELATED"/>
    <property type="match status" value="1"/>
</dbReference>
<evidence type="ECO:0000256" key="3">
    <source>
        <dbReference type="ARBA" id="ARBA00022483"/>
    </source>
</evidence>
<feature type="compositionally biased region" description="Low complexity" evidence="5">
    <location>
        <begin position="335"/>
        <end position="346"/>
    </location>
</feature>
<dbReference type="PANTHER" id="PTHR16092:SF14">
    <property type="entry name" value="EXOCYST COMPLEX COMPONENT 1 ISOFORM X1"/>
    <property type="match status" value="1"/>
</dbReference>
<dbReference type="InterPro" id="IPR028258">
    <property type="entry name" value="Sec3-PIP2_bind"/>
</dbReference>
<feature type="compositionally biased region" description="Polar residues" evidence="5">
    <location>
        <begin position="308"/>
        <end position="321"/>
    </location>
</feature>
<keyword evidence="4" id="KW-0175">Coiled coil</keyword>
<gene>
    <name evidence="7" type="ORF">ZYGM_003003</name>
</gene>
<feature type="compositionally biased region" description="Polar residues" evidence="5">
    <location>
        <begin position="458"/>
        <end position="469"/>
    </location>
</feature>
<feature type="compositionally biased region" description="Low complexity" evidence="5">
    <location>
        <begin position="479"/>
        <end position="491"/>
    </location>
</feature>
<keyword evidence="3" id="KW-0268">Exocytosis</keyword>
<dbReference type="CDD" id="cd13315">
    <property type="entry name" value="PH_Sec3"/>
    <property type="match status" value="1"/>
</dbReference>